<comment type="similarity">
    <text evidence="5">Belongs to the ScpB family.</text>
</comment>
<organism evidence="7 8">
    <name type="scientific">Agathobaculum butyriciproducens</name>
    <dbReference type="NCBI Taxonomy" id="1628085"/>
    <lineage>
        <taxon>Bacteria</taxon>
        <taxon>Bacillati</taxon>
        <taxon>Bacillota</taxon>
        <taxon>Clostridia</taxon>
        <taxon>Eubacteriales</taxon>
        <taxon>Butyricicoccaceae</taxon>
        <taxon>Agathobaculum</taxon>
    </lineage>
</organism>
<keyword evidence="8" id="KW-1185">Reference proteome</keyword>
<dbReference type="RefSeq" id="WP_227109857.1">
    <property type="nucleotide sequence ID" value="NZ_DBFEHX010000122.1"/>
</dbReference>
<evidence type="ECO:0000313" key="8">
    <source>
        <dbReference type="Proteomes" id="UP001298753"/>
    </source>
</evidence>
<evidence type="ECO:0000313" key="7">
    <source>
        <dbReference type="EMBL" id="MCC2177452.1"/>
    </source>
</evidence>
<dbReference type="PANTHER" id="PTHR34298">
    <property type="entry name" value="SEGREGATION AND CONDENSATION PROTEIN B"/>
    <property type="match status" value="1"/>
</dbReference>
<dbReference type="AlphaFoldDB" id="A0AAW4W3A2"/>
<comment type="subcellular location">
    <subcellularLocation>
        <location evidence="5">Cytoplasm</location>
    </subcellularLocation>
    <text evidence="5">Associated with two foci at the outer edges of the nucleoid region in young cells, and at four foci within both cell halves in older cells.</text>
</comment>
<reference evidence="7 8" key="1">
    <citation type="submission" date="2021-10" db="EMBL/GenBank/DDBJ databases">
        <title>Anaerobic single-cell dispensing facilitates the cultivation of human gut bacteria.</title>
        <authorList>
            <person name="Afrizal A."/>
        </authorList>
    </citation>
    <scope>NUCLEOTIDE SEQUENCE [LARGE SCALE GENOMIC DNA]</scope>
    <source>
        <strain evidence="7 8">CLA-AA-H270</strain>
    </source>
</reference>
<dbReference type="Proteomes" id="UP001298753">
    <property type="component" value="Unassembled WGS sequence"/>
</dbReference>
<comment type="subunit">
    <text evidence="5">Homodimer. Homodimerization may be required to stabilize the binding of ScpA to the Smc head domains. Component of a cohesin-like complex composed of ScpA, ScpB and the Smc homodimer, in which ScpA and ScpB bind to the head domain of Smc. The presence of the three proteins is required for the association of the complex with DNA.</text>
</comment>
<accession>A0AAW4W3A2</accession>
<protein>
    <recommendedName>
        <fullName evidence="5">Segregation and condensation protein B</fullName>
    </recommendedName>
</protein>
<dbReference type="HAMAP" id="MF_01804">
    <property type="entry name" value="ScpB"/>
    <property type="match status" value="1"/>
</dbReference>
<dbReference type="InterPro" id="IPR005234">
    <property type="entry name" value="ScpB_csome_segregation"/>
</dbReference>
<dbReference type="InterPro" id="IPR036390">
    <property type="entry name" value="WH_DNA-bd_sf"/>
</dbReference>
<dbReference type="InterPro" id="IPR036388">
    <property type="entry name" value="WH-like_DNA-bd_sf"/>
</dbReference>
<keyword evidence="1 5" id="KW-0963">Cytoplasm</keyword>
<comment type="function">
    <text evidence="5">Participates in chromosomal partition during cell division. May act via the formation of a condensin-like complex containing Smc and ScpA that pull DNA away from mid-cell into both cell halves.</text>
</comment>
<dbReference type="PANTHER" id="PTHR34298:SF2">
    <property type="entry name" value="SEGREGATION AND CONDENSATION PROTEIN B"/>
    <property type="match status" value="1"/>
</dbReference>
<name>A0AAW4W3A2_9FIRM</name>
<dbReference type="GO" id="GO:0005737">
    <property type="term" value="C:cytoplasm"/>
    <property type="evidence" value="ECO:0007669"/>
    <property type="project" value="UniProtKB-SubCell"/>
</dbReference>
<dbReference type="Gene3D" id="1.10.10.10">
    <property type="entry name" value="Winged helix-like DNA-binding domain superfamily/Winged helix DNA-binding domain"/>
    <property type="match status" value="2"/>
</dbReference>
<dbReference type="GO" id="GO:0051304">
    <property type="term" value="P:chromosome separation"/>
    <property type="evidence" value="ECO:0007669"/>
    <property type="project" value="InterPro"/>
</dbReference>
<evidence type="ECO:0000256" key="5">
    <source>
        <dbReference type="HAMAP-Rule" id="MF_01804"/>
    </source>
</evidence>
<gene>
    <name evidence="5 7" type="primary">scpB</name>
    <name evidence="7" type="ORF">LKD22_10000</name>
</gene>
<proteinExistence type="inferred from homology"/>
<dbReference type="Pfam" id="PF04079">
    <property type="entry name" value="SMC_ScpB"/>
    <property type="match status" value="1"/>
</dbReference>
<dbReference type="GO" id="GO:0006260">
    <property type="term" value="P:DNA replication"/>
    <property type="evidence" value="ECO:0007669"/>
    <property type="project" value="UniProtKB-UniRule"/>
</dbReference>
<evidence type="ECO:0000256" key="4">
    <source>
        <dbReference type="ARBA" id="ARBA00023306"/>
    </source>
</evidence>
<comment type="caution">
    <text evidence="7">The sequence shown here is derived from an EMBL/GenBank/DDBJ whole genome shotgun (WGS) entry which is preliminary data.</text>
</comment>
<dbReference type="SUPFAM" id="SSF46785">
    <property type="entry name" value="Winged helix' DNA-binding domain"/>
    <property type="match status" value="2"/>
</dbReference>
<keyword evidence="2 5" id="KW-0132">Cell division</keyword>
<dbReference type="EMBL" id="JAJEPX010000034">
    <property type="protein sequence ID" value="MCC2177452.1"/>
    <property type="molecule type" value="Genomic_DNA"/>
</dbReference>
<dbReference type="GeneID" id="98661060"/>
<evidence type="ECO:0000256" key="3">
    <source>
        <dbReference type="ARBA" id="ARBA00022829"/>
    </source>
</evidence>
<dbReference type="PIRSF" id="PIRSF019345">
    <property type="entry name" value="ScpB"/>
    <property type="match status" value="1"/>
</dbReference>
<dbReference type="NCBIfam" id="TIGR00281">
    <property type="entry name" value="SMC-Scp complex subunit ScpB"/>
    <property type="match status" value="1"/>
</dbReference>
<evidence type="ECO:0000256" key="1">
    <source>
        <dbReference type="ARBA" id="ARBA00022490"/>
    </source>
</evidence>
<keyword evidence="4 5" id="KW-0131">Cell cycle</keyword>
<evidence type="ECO:0000256" key="6">
    <source>
        <dbReference type="SAM" id="MobiDB-lite"/>
    </source>
</evidence>
<dbReference type="GO" id="GO:0051301">
    <property type="term" value="P:cell division"/>
    <property type="evidence" value="ECO:0007669"/>
    <property type="project" value="UniProtKB-KW"/>
</dbReference>
<feature type="region of interest" description="Disordered" evidence="6">
    <location>
        <begin position="187"/>
        <end position="212"/>
    </location>
</feature>
<sequence>MTTQNNGSMTALEAGLEAVLFAAGDAVTIERLSAALEAAPAELLDAAAALENRYDFENRGIMLLRIEDKLQLASRPMYGPYVRRVTESRRPPALSPAALEVLTIIAYRQPVTRAFIDQLRGVDSSNTVSSLAEKGLIEEAGRLDVPGKPMLFRTTDQFLRSFSLASIEDLPALPALEENEQMELNMDGTLHETPPGEQLRFLNGEPVPPETE</sequence>
<keyword evidence="3 5" id="KW-0159">Chromosome partition</keyword>
<evidence type="ECO:0000256" key="2">
    <source>
        <dbReference type="ARBA" id="ARBA00022618"/>
    </source>
</evidence>